<evidence type="ECO:0000313" key="3">
    <source>
        <dbReference type="EMBL" id="KAK2139633.1"/>
    </source>
</evidence>
<evidence type="ECO:0000256" key="2">
    <source>
        <dbReference type="SAM" id="Phobius"/>
    </source>
</evidence>
<keyword evidence="4" id="KW-1185">Reference proteome</keyword>
<dbReference type="AlphaFoldDB" id="A0AAD9ISM5"/>
<feature type="compositionally biased region" description="Polar residues" evidence="1">
    <location>
        <begin position="364"/>
        <end position="374"/>
    </location>
</feature>
<accession>A0AAD9ISM5</accession>
<keyword evidence="2" id="KW-0812">Transmembrane</keyword>
<reference evidence="3" key="1">
    <citation type="journal article" date="2023" name="Mol. Biol. Evol.">
        <title>Third-Generation Sequencing Reveals the Adaptive Role of the Epigenome in Three Deep-Sea Polychaetes.</title>
        <authorList>
            <person name="Perez M."/>
            <person name="Aroh O."/>
            <person name="Sun Y."/>
            <person name="Lan Y."/>
            <person name="Juniper S.K."/>
            <person name="Young C.R."/>
            <person name="Angers B."/>
            <person name="Qian P.Y."/>
        </authorList>
    </citation>
    <scope>NUCLEOTIDE SEQUENCE</scope>
    <source>
        <strain evidence="3">P08H-3</strain>
    </source>
</reference>
<evidence type="ECO:0000313" key="4">
    <source>
        <dbReference type="Proteomes" id="UP001208570"/>
    </source>
</evidence>
<keyword evidence="2" id="KW-0472">Membrane</keyword>
<proteinExistence type="predicted"/>
<protein>
    <recommendedName>
        <fullName evidence="5">Ig-like domain-containing protein</fullName>
    </recommendedName>
</protein>
<comment type="caution">
    <text evidence="3">The sequence shown here is derived from an EMBL/GenBank/DDBJ whole genome shotgun (WGS) entry which is preliminary data.</text>
</comment>
<name>A0AAD9ISM5_9ANNE</name>
<keyword evidence="2" id="KW-1133">Transmembrane helix</keyword>
<dbReference type="EMBL" id="JAODUP010001683">
    <property type="protein sequence ID" value="KAK2139633.1"/>
    <property type="molecule type" value="Genomic_DNA"/>
</dbReference>
<feature type="transmembrane region" description="Helical" evidence="2">
    <location>
        <begin position="301"/>
        <end position="326"/>
    </location>
</feature>
<gene>
    <name evidence="3" type="ORF">LSH36_1682g00000</name>
</gene>
<organism evidence="3 4">
    <name type="scientific">Paralvinella palmiformis</name>
    <dbReference type="NCBI Taxonomy" id="53620"/>
    <lineage>
        <taxon>Eukaryota</taxon>
        <taxon>Metazoa</taxon>
        <taxon>Spiralia</taxon>
        <taxon>Lophotrochozoa</taxon>
        <taxon>Annelida</taxon>
        <taxon>Polychaeta</taxon>
        <taxon>Sedentaria</taxon>
        <taxon>Canalipalpata</taxon>
        <taxon>Terebellida</taxon>
        <taxon>Terebelliformia</taxon>
        <taxon>Alvinellidae</taxon>
        <taxon>Paralvinella</taxon>
    </lineage>
</organism>
<dbReference type="Proteomes" id="UP001208570">
    <property type="component" value="Unassembled WGS sequence"/>
</dbReference>
<sequence length="407" mass="46336">MIKSYPGENITVTWRIGDIRTSYIRHIEIEHSVNYIKRTIISCYRIEECVDESSERHIGVITTPRVNLSAPFNSYITDIGFFVIGLNPSDAGSYEFHFDYRYMVEWIHARILYVYQRPTKPVISSIIKVKEVILTCSSKSQSLPEEYRNNSLLEYTWIVDDVLDNYDIDDDRIRIISPGKVNSGKLFSCKAKEVNSKLMSETSVKFLLDSPYLENIQVTLSTLEEAPEMIFLTCVAECKPACTYKWLDDVGRIIASEKNVTHQNGNNIDIVTCHATNLLGTLTQRINLQRLIMRNGYRRSVVISLSVLLVLSLGVSVVGGVMFMLYKRRRTQDTRNDITSSGVIKEMNEPVYVNHTVKTESSHTADSTYDQLGSSRDPPLEPSTYDNLSLNVSETATNQDNEATYEL</sequence>
<evidence type="ECO:0008006" key="5">
    <source>
        <dbReference type="Google" id="ProtNLM"/>
    </source>
</evidence>
<feature type="region of interest" description="Disordered" evidence="1">
    <location>
        <begin position="358"/>
        <end position="387"/>
    </location>
</feature>
<evidence type="ECO:0000256" key="1">
    <source>
        <dbReference type="SAM" id="MobiDB-lite"/>
    </source>
</evidence>